<comment type="caution">
    <text evidence="1">The sequence shown here is derived from an EMBL/GenBank/DDBJ whole genome shotgun (WGS) entry which is preliminary data.</text>
</comment>
<gene>
    <name evidence="1" type="ORF">HMPREF9451_01280</name>
</gene>
<dbReference type="EMBL" id="ADMD01000007">
    <property type="protein sequence ID" value="EJZ83759.1"/>
    <property type="molecule type" value="Genomic_DNA"/>
</dbReference>
<dbReference type="HOGENOM" id="CLU_138399_0_0_11"/>
<evidence type="ECO:0000313" key="2">
    <source>
        <dbReference type="Proteomes" id="UP000006069"/>
    </source>
</evidence>
<dbReference type="eggNOG" id="ENOG5032ZVG">
    <property type="taxonomic scope" value="Bacteria"/>
</dbReference>
<accession>K0YW98</accession>
<dbReference type="AlphaFoldDB" id="K0YW98"/>
<organism evidence="1 2">
    <name type="scientific">Slackia piriformis YIT 12062</name>
    <dbReference type="NCBI Taxonomy" id="742818"/>
    <lineage>
        <taxon>Bacteria</taxon>
        <taxon>Bacillati</taxon>
        <taxon>Actinomycetota</taxon>
        <taxon>Coriobacteriia</taxon>
        <taxon>Eggerthellales</taxon>
        <taxon>Eggerthellaceae</taxon>
        <taxon>Slackia</taxon>
    </lineage>
</organism>
<dbReference type="PATRIC" id="fig|742818.3.peg.1343"/>
<sequence>MGGQSGVVTRRRRKRRVKEPLTEELLEELLASPSPTKFVKKHHLANQTLSELLNAFLEEKGLARADVIRAAALNETFGYQIFMGQRNPSRNKVLQIAFAMRLNLRETNRILRAAGASDLYCKNRRDAIIIFCLDKGYRLQKTNEELYRFDEETIC</sequence>
<name>K0YW98_9ACTN</name>
<proteinExistence type="predicted"/>
<evidence type="ECO:0000313" key="1">
    <source>
        <dbReference type="EMBL" id="EJZ83759.1"/>
    </source>
</evidence>
<reference evidence="1 2" key="1">
    <citation type="submission" date="2012-08" db="EMBL/GenBank/DDBJ databases">
        <title>The Genome Sequence of Slackia piriformis YIT 12062.</title>
        <authorList>
            <consortium name="The Broad Institute Genome Sequencing Platform"/>
            <person name="Earl A."/>
            <person name="Ward D."/>
            <person name="Feldgarden M."/>
            <person name="Gevers D."/>
            <person name="Morotomi M."/>
            <person name="Walker B."/>
            <person name="Young S.K."/>
            <person name="Zeng Q."/>
            <person name="Gargeya S."/>
            <person name="Fitzgerald M."/>
            <person name="Haas B."/>
            <person name="Abouelleil A."/>
            <person name="Alvarado L."/>
            <person name="Arachchi H.M."/>
            <person name="Berlin A.M."/>
            <person name="Chapman S.B."/>
            <person name="Goldberg J."/>
            <person name="Griggs A."/>
            <person name="Gujja S."/>
            <person name="Hansen M."/>
            <person name="Howarth C."/>
            <person name="Imamovic A."/>
            <person name="Larimer J."/>
            <person name="McCowen C."/>
            <person name="Montmayeur A."/>
            <person name="Murphy C."/>
            <person name="Neiman D."/>
            <person name="Pearson M."/>
            <person name="Priest M."/>
            <person name="Roberts A."/>
            <person name="Saif S."/>
            <person name="Shea T."/>
            <person name="Sisk P."/>
            <person name="Sykes S."/>
            <person name="Wortman J."/>
            <person name="Nusbaum C."/>
            <person name="Birren B."/>
        </authorList>
    </citation>
    <scope>NUCLEOTIDE SEQUENCE [LARGE SCALE GENOMIC DNA]</scope>
    <source>
        <strain evidence="1 2">YIT 12062</strain>
    </source>
</reference>
<keyword evidence="2" id="KW-1185">Reference proteome</keyword>
<dbReference type="Proteomes" id="UP000006069">
    <property type="component" value="Unassembled WGS sequence"/>
</dbReference>
<protein>
    <submittedName>
        <fullName evidence="1">Uncharacterized protein</fullName>
    </submittedName>
</protein>
<dbReference type="InParanoid" id="K0YW98"/>